<dbReference type="AlphaFoldDB" id="A0A914YRP8"/>
<proteinExistence type="predicted"/>
<evidence type="ECO:0000313" key="3">
    <source>
        <dbReference type="WBParaSite" id="PSU_v2.g3430.t1"/>
    </source>
</evidence>
<accession>A0A914YRP8</accession>
<name>A0A914YRP8_9BILA</name>
<keyword evidence="2" id="KW-1185">Reference proteome</keyword>
<feature type="coiled-coil region" evidence="1">
    <location>
        <begin position="170"/>
        <end position="197"/>
    </location>
</feature>
<reference evidence="3" key="1">
    <citation type="submission" date="2022-11" db="UniProtKB">
        <authorList>
            <consortium name="WormBaseParasite"/>
        </authorList>
    </citation>
    <scope>IDENTIFICATION</scope>
</reference>
<organism evidence="2 3">
    <name type="scientific">Panagrolaimus superbus</name>
    <dbReference type="NCBI Taxonomy" id="310955"/>
    <lineage>
        <taxon>Eukaryota</taxon>
        <taxon>Metazoa</taxon>
        <taxon>Ecdysozoa</taxon>
        <taxon>Nematoda</taxon>
        <taxon>Chromadorea</taxon>
        <taxon>Rhabditida</taxon>
        <taxon>Tylenchina</taxon>
        <taxon>Panagrolaimomorpha</taxon>
        <taxon>Panagrolaimoidea</taxon>
        <taxon>Panagrolaimidae</taxon>
        <taxon>Panagrolaimus</taxon>
    </lineage>
</organism>
<protein>
    <submittedName>
        <fullName evidence="3">Uncharacterized protein</fullName>
    </submittedName>
</protein>
<dbReference type="WBParaSite" id="PSU_v2.g3430.t1">
    <property type="protein sequence ID" value="PSU_v2.g3430.t1"/>
    <property type="gene ID" value="PSU_v2.g3430"/>
</dbReference>
<keyword evidence="1" id="KW-0175">Coiled coil</keyword>
<sequence>MENDQEDVIAHGHLDIHHERQQQLNLHHEIPYADNDDNHLHENCHILLKDQEESHRKEIEKLLNQIFELKEQLQVDKCAWSLFNVLRENGDTIIVAERETNLISQGMKDLYERSEAVYLHLSSIAKDFCQKLDDFQSGIEKRQVQFTLPSPGFNSSHSNIGDFMGSRTSELELAQKLEDAERRLKEAEERNIQMQESFDERLQTLSDVGHGDTSFRLQSPQEIDTTQFVNALQQETGLLRKDYSKRLITLSVRQGVLKPEEAYRQLADADALGDLTLDDLKVMTPKKKTPFKKIMRAFSTKKS</sequence>
<dbReference type="Proteomes" id="UP000887577">
    <property type="component" value="Unplaced"/>
</dbReference>
<evidence type="ECO:0000313" key="2">
    <source>
        <dbReference type="Proteomes" id="UP000887577"/>
    </source>
</evidence>
<evidence type="ECO:0000256" key="1">
    <source>
        <dbReference type="SAM" id="Coils"/>
    </source>
</evidence>